<evidence type="ECO:0000256" key="6">
    <source>
        <dbReference type="ARBA" id="ARBA00022958"/>
    </source>
</evidence>
<evidence type="ECO:0000256" key="10">
    <source>
        <dbReference type="ARBA" id="ARBA00023303"/>
    </source>
</evidence>
<dbReference type="PANTHER" id="PTHR10027">
    <property type="entry name" value="CALCIUM-ACTIVATED POTASSIUM CHANNEL ALPHA CHAIN"/>
    <property type="match status" value="1"/>
</dbReference>
<evidence type="ECO:0000256" key="9">
    <source>
        <dbReference type="ARBA" id="ARBA00023136"/>
    </source>
</evidence>
<keyword evidence="7" id="KW-1133">Transmembrane helix</keyword>
<evidence type="ECO:0000256" key="7">
    <source>
        <dbReference type="ARBA" id="ARBA00022989"/>
    </source>
</evidence>
<evidence type="ECO:0000256" key="1">
    <source>
        <dbReference type="ARBA" id="ARBA00004141"/>
    </source>
</evidence>
<keyword evidence="9" id="KW-0472">Membrane</keyword>
<comment type="caution">
    <text evidence="13">The sequence shown here is derived from an EMBL/GenBank/DDBJ whole genome shotgun (WGS) entry which is preliminary data.</text>
</comment>
<keyword evidence="6" id="KW-0630">Potassium</keyword>
<feature type="non-terminal residue" evidence="13">
    <location>
        <position position="1"/>
    </location>
</feature>
<feature type="domain" description="Ca2+-activated K+ channel Slowpoke-like C-terminal" evidence="11">
    <location>
        <begin position="130"/>
        <end position="265"/>
    </location>
</feature>
<reference evidence="13" key="1">
    <citation type="submission" date="2021-02" db="EMBL/GenBank/DDBJ databases">
        <authorList>
            <person name="Nowell W R."/>
        </authorList>
    </citation>
    <scope>NUCLEOTIDE SEQUENCE</scope>
</reference>
<dbReference type="InterPro" id="IPR048735">
    <property type="entry name" value="Slowpoke-like_C"/>
</dbReference>
<keyword evidence="3" id="KW-0633">Potassium transport</keyword>
<dbReference type="InterPro" id="IPR003148">
    <property type="entry name" value="RCK_N"/>
</dbReference>
<keyword evidence="8" id="KW-0406">Ion transport</keyword>
<evidence type="ECO:0000256" key="5">
    <source>
        <dbReference type="ARBA" id="ARBA00022826"/>
    </source>
</evidence>
<evidence type="ECO:0000256" key="2">
    <source>
        <dbReference type="ARBA" id="ARBA00022448"/>
    </source>
</evidence>
<dbReference type="GO" id="GO:0060072">
    <property type="term" value="F:large conductance calcium-activated potassium channel activity"/>
    <property type="evidence" value="ECO:0007669"/>
    <property type="project" value="TreeGrafter"/>
</dbReference>
<dbReference type="EMBL" id="CAJNOR010013199">
    <property type="protein sequence ID" value="CAF1672019.1"/>
    <property type="molecule type" value="Genomic_DNA"/>
</dbReference>
<evidence type="ECO:0000313" key="14">
    <source>
        <dbReference type="Proteomes" id="UP000663828"/>
    </source>
</evidence>
<keyword evidence="5" id="KW-0631">Potassium channel</keyword>
<protein>
    <submittedName>
        <fullName evidence="13">Uncharacterized protein</fullName>
    </submittedName>
</protein>
<evidence type="ECO:0000259" key="12">
    <source>
        <dbReference type="Pfam" id="PF22614"/>
    </source>
</evidence>
<evidence type="ECO:0000256" key="3">
    <source>
        <dbReference type="ARBA" id="ARBA00022538"/>
    </source>
</evidence>
<keyword evidence="2" id="KW-0813">Transport</keyword>
<dbReference type="Pfam" id="PF21014">
    <property type="entry name" value="Slowpoke_C"/>
    <property type="match status" value="1"/>
</dbReference>
<keyword evidence="4" id="KW-0812">Transmembrane</keyword>
<comment type="subcellular location">
    <subcellularLocation>
        <location evidence="1">Membrane</location>
        <topology evidence="1">Multi-pass membrane protein</topology>
    </subcellularLocation>
</comment>
<dbReference type="GO" id="GO:0045211">
    <property type="term" value="C:postsynaptic membrane"/>
    <property type="evidence" value="ECO:0007669"/>
    <property type="project" value="TreeGrafter"/>
</dbReference>
<dbReference type="Pfam" id="PF22614">
    <property type="entry name" value="Slo-like_RCK"/>
    <property type="match status" value="1"/>
</dbReference>
<organism evidence="13 14">
    <name type="scientific">Adineta ricciae</name>
    <name type="common">Rotifer</name>
    <dbReference type="NCBI Taxonomy" id="249248"/>
    <lineage>
        <taxon>Eukaryota</taxon>
        <taxon>Metazoa</taxon>
        <taxon>Spiralia</taxon>
        <taxon>Gnathifera</taxon>
        <taxon>Rotifera</taxon>
        <taxon>Eurotatoria</taxon>
        <taxon>Bdelloidea</taxon>
        <taxon>Adinetida</taxon>
        <taxon>Adinetidae</taxon>
        <taxon>Adineta</taxon>
    </lineage>
</organism>
<name>A0A816GBH9_ADIRI</name>
<dbReference type="PANTHER" id="PTHR10027:SF33">
    <property type="entry name" value="CALCIUM-ACTIVATED POTASSIUM CHANNEL SUBUNIT ALPHA-1-RELATED"/>
    <property type="match status" value="1"/>
</dbReference>
<evidence type="ECO:0000256" key="4">
    <source>
        <dbReference type="ARBA" id="ARBA00022692"/>
    </source>
</evidence>
<evidence type="ECO:0000313" key="13">
    <source>
        <dbReference type="EMBL" id="CAF1672019.1"/>
    </source>
</evidence>
<feature type="domain" description="RCK N-terminal" evidence="12">
    <location>
        <begin position="3"/>
        <end position="64"/>
    </location>
</feature>
<keyword evidence="14" id="KW-1185">Reference proteome</keyword>
<gene>
    <name evidence="13" type="ORF">XAT740_LOCUS58870</name>
</gene>
<keyword evidence="10" id="KW-0407">Ion channel</keyword>
<proteinExistence type="predicted"/>
<accession>A0A816GBH9</accession>
<dbReference type="Proteomes" id="UP000663828">
    <property type="component" value="Unassembled WGS sequence"/>
</dbReference>
<sequence length="325" mass="36482">SSQGSPNDRATLRAVNIHLCDMCVILSSSASHQDQRQDRYLTDKAAILCSLNIKAMSFDTECTTSDRRFGTSIPLITELKNDTNVVFLDQDDDDDPNIDLYMTQPFACGTSFAISVLDSLMSATYFNENALTILRALITGGATPELEKILAEGAGMTQGSSSKEVLNNRRRPRVVLLPVEYLVTEDSKDAKSNSVVVMNSFWDENPTYGDLFVNLLMHRDWLCLGLYRLRDSSITEPTVQSNKRVVICSPPRTLPLYKTDLVYVIQQFQPKYDPILNTDVDAMKSMDNPIHSDVVSRPFDSGMSRPYTIVTRTTPMVDDMVMNRY</sequence>
<dbReference type="AlphaFoldDB" id="A0A816GBH9"/>
<evidence type="ECO:0000259" key="11">
    <source>
        <dbReference type="Pfam" id="PF21014"/>
    </source>
</evidence>
<dbReference type="InterPro" id="IPR047871">
    <property type="entry name" value="K_chnl_Slo-like"/>
</dbReference>
<evidence type="ECO:0000256" key="8">
    <source>
        <dbReference type="ARBA" id="ARBA00023065"/>
    </source>
</evidence>